<dbReference type="RefSeq" id="WP_194538136.1">
    <property type="nucleotide sequence ID" value="NZ_JACEFB010000007.1"/>
</dbReference>
<dbReference type="FunFam" id="3.40.50.960:FF:000001">
    <property type="entry name" value="6,7-dimethyl-8-ribityllumazine synthase"/>
    <property type="match status" value="1"/>
</dbReference>
<dbReference type="UniPathway" id="UPA00275">
    <property type="reaction ID" value="UER00404"/>
</dbReference>
<keyword evidence="4 9" id="KW-0686">Riboflavin biosynthesis</keyword>
<dbReference type="GO" id="GO:0005829">
    <property type="term" value="C:cytosol"/>
    <property type="evidence" value="ECO:0007669"/>
    <property type="project" value="TreeGrafter"/>
</dbReference>
<evidence type="ECO:0000256" key="6">
    <source>
        <dbReference type="ARBA" id="ARBA00048785"/>
    </source>
</evidence>
<dbReference type="Pfam" id="PF00885">
    <property type="entry name" value="DMRL_synthase"/>
    <property type="match status" value="1"/>
</dbReference>
<evidence type="ECO:0000313" key="11">
    <source>
        <dbReference type="Proteomes" id="UP000542342"/>
    </source>
</evidence>
<name>A0A7V8VEW3_9BACT</name>
<reference evidence="10 11" key="1">
    <citation type="submission" date="2020-07" db="EMBL/GenBank/DDBJ databases">
        <title>Thermogemmata thermophila gen. nov., sp. nov., a novel moderate thermophilic planctomycete from a Kamchatka hot spring.</title>
        <authorList>
            <person name="Elcheninov A.G."/>
            <person name="Podosokorskaya O.A."/>
            <person name="Kovaleva O.L."/>
            <person name="Novikov A."/>
            <person name="Bonch-Osmolovskaya E.A."/>
            <person name="Toshchakov S.V."/>
            <person name="Kublanov I.V."/>
        </authorList>
    </citation>
    <scope>NUCLEOTIDE SEQUENCE [LARGE SCALE GENOMIC DNA]</scope>
    <source>
        <strain evidence="10 11">2918</strain>
    </source>
</reference>
<proteinExistence type="inferred from homology"/>
<feature type="binding site" evidence="9">
    <location>
        <position position="126"/>
    </location>
    <ligand>
        <name>5-amino-6-(D-ribitylamino)uracil</name>
        <dbReference type="ChEBI" id="CHEBI:15934"/>
    </ligand>
</feature>
<feature type="binding site" evidence="9">
    <location>
        <position position="35"/>
    </location>
    <ligand>
        <name>5-amino-6-(D-ribitylamino)uracil</name>
        <dbReference type="ChEBI" id="CHEBI:15934"/>
    </ligand>
</feature>
<dbReference type="InterPro" id="IPR034964">
    <property type="entry name" value="LS"/>
</dbReference>
<feature type="active site" description="Proton donor" evidence="9">
    <location>
        <position position="101"/>
    </location>
</feature>
<evidence type="ECO:0000256" key="5">
    <source>
        <dbReference type="ARBA" id="ARBA00022679"/>
    </source>
</evidence>
<feature type="binding site" evidence="9">
    <location>
        <begin position="98"/>
        <end position="99"/>
    </location>
    <ligand>
        <name>(2S)-2-hydroxy-3-oxobutyl phosphate</name>
        <dbReference type="ChEBI" id="CHEBI:58830"/>
    </ligand>
</feature>
<comment type="similarity">
    <text evidence="2 9">Belongs to the DMRL synthase family.</text>
</comment>
<evidence type="ECO:0000256" key="8">
    <source>
        <dbReference type="ARBA" id="ARBA00072606"/>
    </source>
</evidence>
<dbReference type="GO" id="GO:0009349">
    <property type="term" value="C:riboflavin synthase complex"/>
    <property type="evidence" value="ECO:0007669"/>
    <property type="project" value="UniProtKB-UniRule"/>
</dbReference>
<dbReference type="InterPro" id="IPR036467">
    <property type="entry name" value="LS/RS_sf"/>
</dbReference>
<dbReference type="PANTHER" id="PTHR21058">
    <property type="entry name" value="6,7-DIMETHYL-8-RIBITYLLUMAZINE SYNTHASE DMRL SYNTHASE LUMAZINE SYNTHASE"/>
    <property type="match status" value="1"/>
</dbReference>
<dbReference type="Proteomes" id="UP000542342">
    <property type="component" value="Unassembled WGS sequence"/>
</dbReference>
<feature type="binding site" evidence="9">
    <location>
        <begin position="93"/>
        <end position="95"/>
    </location>
    <ligand>
        <name>5-amino-6-(D-ribitylamino)uracil</name>
        <dbReference type="ChEBI" id="CHEBI:15934"/>
    </ligand>
</feature>
<dbReference type="EC" id="2.5.1.78" evidence="3 9"/>
<evidence type="ECO:0000256" key="1">
    <source>
        <dbReference type="ARBA" id="ARBA00004917"/>
    </source>
</evidence>
<dbReference type="HAMAP" id="MF_00178">
    <property type="entry name" value="Lumazine_synth"/>
    <property type="match status" value="1"/>
</dbReference>
<dbReference type="InterPro" id="IPR002180">
    <property type="entry name" value="LS/RS"/>
</dbReference>
<evidence type="ECO:0000256" key="3">
    <source>
        <dbReference type="ARBA" id="ARBA00012664"/>
    </source>
</evidence>
<comment type="caution">
    <text evidence="10">The sequence shown here is derived from an EMBL/GenBank/DDBJ whole genome shotgun (WGS) entry which is preliminary data.</text>
</comment>
<dbReference type="GO" id="GO:0009231">
    <property type="term" value="P:riboflavin biosynthetic process"/>
    <property type="evidence" value="ECO:0007669"/>
    <property type="project" value="UniProtKB-UniRule"/>
</dbReference>
<evidence type="ECO:0000256" key="9">
    <source>
        <dbReference type="HAMAP-Rule" id="MF_00178"/>
    </source>
</evidence>
<feature type="binding site" evidence="9">
    <location>
        <begin position="69"/>
        <end position="71"/>
    </location>
    <ligand>
        <name>5-amino-6-(D-ribitylamino)uracil</name>
        <dbReference type="ChEBI" id="CHEBI:15934"/>
    </ligand>
</feature>
<dbReference type="SUPFAM" id="SSF52121">
    <property type="entry name" value="Lumazine synthase"/>
    <property type="match status" value="1"/>
</dbReference>
<evidence type="ECO:0000256" key="4">
    <source>
        <dbReference type="ARBA" id="ARBA00022619"/>
    </source>
</evidence>
<evidence type="ECO:0000256" key="2">
    <source>
        <dbReference type="ARBA" id="ARBA00007424"/>
    </source>
</evidence>
<dbReference type="EMBL" id="JACEFB010000007">
    <property type="protein sequence ID" value="MBA2226691.1"/>
    <property type="molecule type" value="Genomic_DNA"/>
</dbReference>
<dbReference type="Gene3D" id="3.40.50.960">
    <property type="entry name" value="Lumazine/riboflavin synthase"/>
    <property type="match status" value="1"/>
</dbReference>
<accession>A0A7V8VEW3</accession>
<comment type="function">
    <text evidence="7 9">Catalyzes the formation of 6,7-dimethyl-8-ribityllumazine by condensation of 5-amino-6-(D-ribitylamino)uracil with 3,4-dihydroxy-2-butanone 4-phosphate. This is the penultimate step in the biosynthesis of riboflavin.</text>
</comment>
<comment type="pathway">
    <text evidence="1 9">Cofactor biosynthesis; riboflavin biosynthesis; riboflavin from 2-hydroxy-3-oxobutyl phosphate and 5-amino-6-(D-ribitylamino)uracil: step 1/2.</text>
</comment>
<feature type="binding site" evidence="9">
    <location>
        <position position="140"/>
    </location>
    <ligand>
        <name>(2S)-2-hydroxy-3-oxobutyl phosphate</name>
        <dbReference type="ChEBI" id="CHEBI:58830"/>
    </ligand>
</feature>
<evidence type="ECO:0000313" key="10">
    <source>
        <dbReference type="EMBL" id="MBA2226691.1"/>
    </source>
</evidence>
<dbReference type="AlphaFoldDB" id="A0A7V8VEW3"/>
<keyword evidence="11" id="KW-1185">Reference proteome</keyword>
<dbReference type="CDD" id="cd09209">
    <property type="entry name" value="Lumazine_synthase-I"/>
    <property type="match status" value="1"/>
</dbReference>
<evidence type="ECO:0000256" key="7">
    <source>
        <dbReference type="ARBA" id="ARBA00058151"/>
    </source>
</evidence>
<gene>
    <name evidence="9" type="primary">ribH</name>
    <name evidence="10" type="ORF">H0921_11020</name>
</gene>
<protein>
    <recommendedName>
        <fullName evidence="8 9">6,7-dimethyl-8-ribityllumazine synthase</fullName>
        <shortName evidence="9">DMRL synthase</shortName>
        <shortName evidence="9">LS</shortName>
        <shortName evidence="9">Lumazine synthase</shortName>
        <ecNumber evidence="3 9">2.5.1.78</ecNumber>
    </recommendedName>
</protein>
<keyword evidence="5 9" id="KW-0808">Transferase</keyword>
<sequence length="181" mass="18879">MSASGFSAPAPGTLTRYEGELTPLEGRFALIAARFNDLVVDRLIGGAQEALRQHGIGPERIDLVRVPGAWEIPLAALHLARSGRYAALICLGCVLRGQTDHYEYVASAAAQGIARIALDRGIPIGFGVLTCETLEQALDRAGGKAGNKGAEAALAALEMVHLLQRLPFPAPASSPSAGGTR</sequence>
<dbReference type="GO" id="GO:0000906">
    <property type="term" value="F:6,7-dimethyl-8-ribityllumazine synthase activity"/>
    <property type="evidence" value="ECO:0007669"/>
    <property type="project" value="UniProtKB-UniRule"/>
</dbReference>
<dbReference type="PANTHER" id="PTHR21058:SF0">
    <property type="entry name" value="6,7-DIMETHYL-8-RIBITYLLUMAZINE SYNTHASE"/>
    <property type="match status" value="1"/>
</dbReference>
<comment type="catalytic activity">
    <reaction evidence="6 9">
        <text>(2S)-2-hydroxy-3-oxobutyl phosphate + 5-amino-6-(D-ribitylamino)uracil = 6,7-dimethyl-8-(1-D-ribityl)lumazine + phosphate + 2 H2O + H(+)</text>
        <dbReference type="Rhea" id="RHEA:26152"/>
        <dbReference type="ChEBI" id="CHEBI:15377"/>
        <dbReference type="ChEBI" id="CHEBI:15378"/>
        <dbReference type="ChEBI" id="CHEBI:15934"/>
        <dbReference type="ChEBI" id="CHEBI:43474"/>
        <dbReference type="ChEBI" id="CHEBI:58201"/>
        <dbReference type="ChEBI" id="CHEBI:58830"/>
        <dbReference type="EC" id="2.5.1.78"/>
    </reaction>
</comment>
<dbReference type="NCBIfam" id="TIGR00114">
    <property type="entry name" value="lumazine-synth"/>
    <property type="match status" value="1"/>
</dbReference>
<organism evidence="10 11">
    <name type="scientific">Thermogemmata fonticola</name>
    <dbReference type="NCBI Taxonomy" id="2755323"/>
    <lineage>
        <taxon>Bacteria</taxon>
        <taxon>Pseudomonadati</taxon>
        <taxon>Planctomycetota</taxon>
        <taxon>Planctomycetia</taxon>
        <taxon>Gemmatales</taxon>
        <taxon>Gemmataceae</taxon>
        <taxon>Thermogemmata</taxon>
    </lineage>
</organism>